<dbReference type="InterPro" id="IPR003593">
    <property type="entry name" value="AAA+_ATPase"/>
</dbReference>
<dbReference type="InterPro" id="IPR050086">
    <property type="entry name" value="MetN_ABC_transporter-like"/>
</dbReference>
<proteinExistence type="inferred from homology"/>
<evidence type="ECO:0000313" key="7">
    <source>
        <dbReference type="EMBL" id="SER83747.1"/>
    </source>
</evidence>
<keyword evidence="4" id="KW-0067">ATP-binding</keyword>
<protein>
    <submittedName>
        <fullName evidence="7">ABC-type lipoprotein export system, ATPase component</fullName>
    </submittedName>
</protein>
<dbReference type="EMBL" id="FOHA01000007">
    <property type="protein sequence ID" value="SER83747.1"/>
    <property type="molecule type" value="Genomic_DNA"/>
</dbReference>
<keyword evidence="7" id="KW-0449">Lipoprotein</keyword>
<name>A0A1H9SFK7_9LACT</name>
<evidence type="ECO:0000256" key="2">
    <source>
        <dbReference type="ARBA" id="ARBA00022448"/>
    </source>
</evidence>
<dbReference type="SUPFAM" id="SSF52540">
    <property type="entry name" value="P-loop containing nucleoside triphosphate hydrolases"/>
    <property type="match status" value="1"/>
</dbReference>
<dbReference type="Proteomes" id="UP000198948">
    <property type="component" value="Unassembled WGS sequence"/>
</dbReference>
<dbReference type="STRING" id="142588.SAMN04488559_10789"/>
<dbReference type="SMART" id="SM00382">
    <property type="entry name" value="AAA"/>
    <property type="match status" value="1"/>
</dbReference>
<feature type="transmembrane region" description="Helical" evidence="5">
    <location>
        <begin position="252"/>
        <end position="271"/>
    </location>
</feature>
<dbReference type="OrthoDB" id="2079174at2"/>
<dbReference type="InterPro" id="IPR027417">
    <property type="entry name" value="P-loop_NTPase"/>
</dbReference>
<evidence type="ECO:0000256" key="5">
    <source>
        <dbReference type="SAM" id="Phobius"/>
    </source>
</evidence>
<evidence type="ECO:0000256" key="1">
    <source>
        <dbReference type="ARBA" id="ARBA00005417"/>
    </source>
</evidence>
<keyword evidence="5" id="KW-0812">Transmembrane</keyword>
<gene>
    <name evidence="7" type="ORF">SAMN04488559_10789</name>
</gene>
<evidence type="ECO:0000256" key="3">
    <source>
        <dbReference type="ARBA" id="ARBA00022741"/>
    </source>
</evidence>
<dbReference type="PANTHER" id="PTHR43166">
    <property type="entry name" value="AMINO ACID IMPORT ATP-BINDING PROTEIN"/>
    <property type="match status" value="1"/>
</dbReference>
<keyword evidence="5" id="KW-0472">Membrane</keyword>
<evidence type="ECO:0000259" key="6">
    <source>
        <dbReference type="PROSITE" id="PS50893"/>
    </source>
</evidence>
<accession>A0A1H9SFK7</accession>
<feature type="transmembrane region" description="Helical" evidence="5">
    <location>
        <begin position="570"/>
        <end position="594"/>
    </location>
</feature>
<comment type="similarity">
    <text evidence="1">Belongs to the ABC transporter superfamily.</text>
</comment>
<dbReference type="InterPro" id="IPR017871">
    <property type="entry name" value="ABC_transporter-like_CS"/>
</dbReference>
<sequence>MFKLNNLTKKYHENEALSHVSLSIESGMNFIIGASGSGKSTLLKIMTGVDTDFDGSVYFYDKNIKELKQHEKNNFYNNVFGFIWQDFNLLEQSTVLENILLPTYLKEKSQLKKAKQFIRELKLGNVEHQQVKNLSGGQKQRVAIARELMKEPQVILADEPTSALDKESAQYIMEILREISKTKPVIIVTHDTSYITEEDTVFELDKGALISQKNAPKKQSEQSFTKRKKSYFSFKHILALTKNNFRRHTGRFLTSVLSLAVACFFLLTVTGNSVSNSSQSAFDEVFDMYGDSVLDISLFDAFTGGASTTENDQNNPNVDVNQDIGHLFDQFSKDDRVEFVSYLQPFDNISIQFNGQTYAINNSGNMPVINKLIAGTIATGKDNEVVVPESFTKKIGLSPDEALGKEITFQGEINEFNNNTPKTFPVKTKVKIVGVLDARLITNYEGQKDEYDIEDSFLFNQSALSDLLKSTNKNLNNLSFIIRPKTPADMIAIKNELNQTGIVPLGNFEVIEDLVKLNTQSTEQSSNATTILSILVIVMVLAIAVITTLLRKREYAIFKLNGFSNLHLRLLTIFETFIQALSAFVLLLLTSPILNQLSLKFFQVSIIHSSTIITCLLLALGVSTINFVVAEVIYDSTNIFNTLKTGEK</sequence>
<dbReference type="AlphaFoldDB" id="A0A1H9SFK7"/>
<keyword evidence="5" id="KW-1133">Transmembrane helix</keyword>
<dbReference type="GO" id="GO:0005524">
    <property type="term" value="F:ATP binding"/>
    <property type="evidence" value="ECO:0007669"/>
    <property type="project" value="UniProtKB-KW"/>
</dbReference>
<dbReference type="PROSITE" id="PS50893">
    <property type="entry name" value="ABC_TRANSPORTER_2"/>
    <property type="match status" value="1"/>
</dbReference>
<evidence type="ECO:0000256" key="4">
    <source>
        <dbReference type="ARBA" id="ARBA00022840"/>
    </source>
</evidence>
<dbReference type="GO" id="GO:0016887">
    <property type="term" value="F:ATP hydrolysis activity"/>
    <property type="evidence" value="ECO:0007669"/>
    <property type="project" value="InterPro"/>
</dbReference>
<dbReference type="RefSeq" id="WP_092651853.1">
    <property type="nucleotide sequence ID" value="NZ_FOHA01000007.1"/>
</dbReference>
<keyword evidence="2" id="KW-0813">Transport</keyword>
<dbReference type="Gene3D" id="3.40.50.300">
    <property type="entry name" value="P-loop containing nucleotide triphosphate hydrolases"/>
    <property type="match status" value="1"/>
</dbReference>
<reference evidence="7 8" key="1">
    <citation type="submission" date="2016-10" db="EMBL/GenBank/DDBJ databases">
        <authorList>
            <person name="de Groot N.N."/>
        </authorList>
    </citation>
    <scope>NUCLEOTIDE SEQUENCE [LARGE SCALE GENOMIC DNA]</scope>
    <source>
        <strain evidence="7 8">DSM 13760</strain>
    </source>
</reference>
<dbReference type="PROSITE" id="PS00211">
    <property type="entry name" value="ABC_TRANSPORTER_1"/>
    <property type="match status" value="1"/>
</dbReference>
<organism evidence="7 8">
    <name type="scientific">Isobaculum melis</name>
    <dbReference type="NCBI Taxonomy" id="142588"/>
    <lineage>
        <taxon>Bacteria</taxon>
        <taxon>Bacillati</taxon>
        <taxon>Bacillota</taxon>
        <taxon>Bacilli</taxon>
        <taxon>Lactobacillales</taxon>
        <taxon>Carnobacteriaceae</taxon>
        <taxon>Isobaculum</taxon>
    </lineage>
</organism>
<feature type="transmembrane region" description="Helical" evidence="5">
    <location>
        <begin position="531"/>
        <end position="550"/>
    </location>
</feature>
<keyword evidence="8" id="KW-1185">Reference proteome</keyword>
<keyword evidence="3" id="KW-0547">Nucleotide-binding</keyword>
<dbReference type="Pfam" id="PF00005">
    <property type="entry name" value="ABC_tran"/>
    <property type="match status" value="1"/>
</dbReference>
<feature type="domain" description="ABC transporter" evidence="6">
    <location>
        <begin position="2"/>
        <end position="231"/>
    </location>
</feature>
<dbReference type="PANTHER" id="PTHR43166:SF4">
    <property type="entry name" value="PHOSPHONATES IMPORT ATP-BINDING PROTEIN PHNC"/>
    <property type="match status" value="1"/>
</dbReference>
<feature type="transmembrane region" description="Helical" evidence="5">
    <location>
        <begin position="606"/>
        <end position="634"/>
    </location>
</feature>
<dbReference type="InterPro" id="IPR003439">
    <property type="entry name" value="ABC_transporter-like_ATP-bd"/>
</dbReference>
<evidence type="ECO:0000313" key="8">
    <source>
        <dbReference type="Proteomes" id="UP000198948"/>
    </source>
</evidence>